<proteinExistence type="predicted"/>
<evidence type="ECO:0000313" key="3">
    <source>
        <dbReference type="Proteomes" id="UP000185003"/>
    </source>
</evidence>
<keyword evidence="3" id="KW-1185">Reference proteome</keyword>
<dbReference type="Proteomes" id="UP000185003">
    <property type="component" value="Unassembled WGS sequence"/>
</dbReference>
<reference evidence="2 3" key="1">
    <citation type="submission" date="2016-11" db="EMBL/GenBank/DDBJ databases">
        <authorList>
            <person name="Jaros S."/>
            <person name="Januszkiewicz K."/>
            <person name="Wedrychowicz H."/>
        </authorList>
    </citation>
    <scope>NUCLEOTIDE SEQUENCE [LARGE SCALE GENOMIC DNA]</scope>
    <source>
        <strain evidence="2 3">DSM 24787</strain>
    </source>
</reference>
<feature type="transmembrane region" description="Helical" evidence="1">
    <location>
        <begin position="112"/>
        <end position="130"/>
    </location>
</feature>
<sequence>MSIKNLQPRFFVLLLFIVVAGVLRITAAGEITPFSNFSPVGAMALFGGAYFADKWKSYVFPLLTLFLGDVIMSQTIYKAYATGILYEGWIWTYLGFAAMVLTGQLIIKKVRITSVVAASVVAAIVFWLLADFGTWTTAYNIDMTTGLPFTKDAQGLVKCYIQGLPLVKNTILSNLVFSAIFFGLFELMQNKIPALSIPR</sequence>
<dbReference type="EMBL" id="FSRA01000002">
    <property type="protein sequence ID" value="SIO49504.1"/>
    <property type="molecule type" value="Genomic_DNA"/>
</dbReference>
<feature type="transmembrane region" description="Helical" evidence="1">
    <location>
        <begin position="89"/>
        <end position="107"/>
    </location>
</feature>
<gene>
    <name evidence="2" type="ORF">SAMN04488055_4727</name>
</gene>
<dbReference type="STRING" id="536979.SAMN04488055_4727"/>
<dbReference type="InterPro" id="IPR046487">
    <property type="entry name" value="DUF6580"/>
</dbReference>
<name>A0A1N6JYU6_9BACT</name>
<keyword evidence="1" id="KW-0472">Membrane</keyword>
<accession>A0A1N6JYU6</accession>
<dbReference type="AlphaFoldDB" id="A0A1N6JYU6"/>
<dbReference type="RefSeq" id="WP_084185780.1">
    <property type="nucleotide sequence ID" value="NZ_FSRA01000002.1"/>
</dbReference>
<protein>
    <submittedName>
        <fullName evidence="2">Uncharacterized protein</fullName>
    </submittedName>
</protein>
<evidence type="ECO:0000256" key="1">
    <source>
        <dbReference type="SAM" id="Phobius"/>
    </source>
</evidence>
<feature type="transmembrane region" description="Helical" evidence="1">
    <location>
        <begin position="171"/>
        <end position="189"/>
    </location>
</feature>
<dbReference type="Pfam" id="PF20221">
    <property type="entry name" value="DUF6580"/>
    <property type="match status" value="1"/>
</dbReference>
<keyword evidence="1" id="KW-0812">Transmembrane</keyword>
<organism evidence="2 3">
    <name type="scientific">Chitinophaga niabensis</name>
    <dbReference type="NCBI Taxonomy" id="536979"/>
    <lineage>
        <taxon>Bacteria</taxon>
        <taxon>Pseudomonadati</taxon>
        <taxon>Bacteroidota</taxon>
        <taxon>Chitinophagia</taxon>
        <taxon>Chitinophagales</taxon>
        <taxon>Chitinophagaceae</taxon>
        <taxon>Chitinophaga</taxon>
    </lineage>
</organism>
<dbReference type="OrthoDB" id="9806699at2"/>
<keyword evidence="1" id="KW-1133">Transmembrane helix</keyword>
<evidence type="ECO:0000313" key="2">
    <source>
        <dbReference type="EMBL" id="SIO49504.1"/>
    </source>
</evidence>
<feature type="transmembrane region" description="Helical" evidence="1">
    <location>
        <begin position="34"/>
        <end position="52"/>
    </location>
</feature>